<feature type="domain" description="MBG" evidence="1">
    <location>
        <begin position="587"/>
        <end position="663"/>
    </location>
</feature>
<dbReference type="EMBL" id="QGLE01000028">
    <property type="protein sequence ID" value="PWR17492.1"/>
    <property type="molecule type" value="Genomic_DNA"/>
</dbReference>
<feature type="domain" description="MBG" evidence="1">
    <location>
        <begin position="753"/>
        <end position="829"/>
    </location>
</feature>
<evidence type="ECO:0000313" key="3">
    <source>
        <dbReference type="Proteomes" id="UP000245461"/>
    </source>
</evidence>
<feature type="non-terminal residue" evidence="2">
    <location>
        <position position="1394"/>
    </location>
</feature>
<feature type="domain" description="MBG" evidence="1">
    <location>
        <begin position="255"/>
        <end position="331"/>
    </location>
</feature>
<protein>
    <recommendedName>
        <fullName evidence="1">MBG domain-containing protein</fullName>
    </recommendedName>
</protein>
<feature type="domain" description="MBG" evidence="1">
    <location>
        <begin position="6"/>
        <end position="83"/>
    </location>
</feature>
<evidence type="ECO:0000259" key="1">
    <source>
        <dbReference type="Pfam" id="PF18676"/>
    </source>
</evidence>
<evidence type="ECO:0000313" key="2">
    <source>
        <dbReference type="EMBL" id="PWR17492.1"/>
    </source>
</evidence>
<name>A0A317DT08_9PROT</name>
<dbReference type="Proteomes" id="UP000245461">
    <property type="component" value="Unassembled WGS sequence"/>
</dbReference>
<keyword evidence="3" id="KW-1185">Reference proteome</keyword>
<organism evidence="2 3">
    <name type="scientific">Zavarzinia aquatilis</name>
    <dbReference type="NCBI Taxonomy" id="2211142"/>
    <lineage>
        <taxon>Bacteria</taxon>
        <taxon>Pseudomonadati</taxon>
        <taxon>Pseudomonadota</taxon>
        <taxon>Alphaproteobacteria</taxon>
        <taxon>Rhodospirillales</taxon>
        <taxon>Zavarziniaceae</taxon>
        <taxon>Zavarzinia</taxon>
    </lineage>
</organism>
<dbReference type="InterPro" id="IPR037160">
    <property type="entry name" value="DNA_Pol_thumb_sf"/>
</dbReference>
<feature type="domain" description="MBG" evidence="1">
    <location>
        <begin position="421"/>
        <end position="498"/>
    </location>
</feature>
<feature type="domain" description="MBG" evidence="1">
    <location>
        <begin position="1002"/>
        <end position="1079"/>
    </location>
</feature>
<dbReference type="Pfam" id="PF18676">
    <property type="entry name" value="MBG_2"/>
    <property type="match status" value="16"/>
</dbReference>
<feature type="domain" description="MBG" evidence="1">
    <location>
        <begin position="1251"/>
        <end position="1328"/>
    </location>
</feature>
<comment type="caution">
    <text evidence="2">The sequence shown here is derived from an EMBL/GenBank/DDBJ whole genome shotgun (WGS) entry which is preliminary data.</text>
</comment>
<feature type="domain" description="MBG" evidence="1">
    <location>
        <begin position="1168"/>
        <end position="1244"/>
    </location>
</feature>
<sequence length="1394" mass="133477">VDRKALTVTAANATKTYDGVAFNGGNGVTYAGFVAGEGVGDLDGALSYGGTAQGAVNAGSYAITAGGLTSGNYAISYVGGTLSIDRKALTITASDATKTYDGQSFTGGAGVTYAGFVAGEDAADLGGTLSYGGTAQGAVNAGNYTITAGGLTSGNYAISYVGGTLSIDRKALTVTASDATKTYDGQAFTGGAGVTYAGFVAGEGVGDLGGTLSYGGTAQGAVNAGSYTITAGGLNSGNYAISYVDGTLIVDRKALTVTAANATKTYDGVAFNGGDGVTYAGFVAGEGVGDLGGALSYGGTAQGAVNAGSYTITAGGLNSGNYAISYVDGTLIVDRKALTVTAANATKTYDGVAFNGGNGVTYAGFVAGEGVGDLDGALSYGGTAQGAVNAGSYAITAGGLSSGNYAISYVGGTLSIDRKALTITASNATKTYDGVAFTGGAGVTYAGFVAGEDAGDLGGTLSYGGTAQGAVNAGSYTITAGGLTSGNYAISYVSGTLSIDRKALTITASNATKTYDGVAFNGGNGVTYAGFVAGEGVGDLGGALSYGGTAQGAVNAGNYTITAGGLTSGNYAISYVGGTLNVDRKALTITASNATKTYDGVAFTGGNGVTYAGFVAGEDAGDFGGALSYGGTAQGAVNAGSYTITAGGLSSGNYAISYVGGTLNVDRKALTVTASDATKTYDGVAFTGGAGVTYTGFAAGEDAGDLGGTLSYGGTAQGAVNAGSYTITAGGLNSSNYAISYVAGSLTVNQAALTVTAANATKTYDGQSFTGGAGVTYAGFVAGEDAGDLGGTLSYGGTAQGAVNAGSYTITAGGLSSGNYAISYVGGTLNVDRKALTVTAANATKTYDGVAFTGGAGVTYAGFVAGEDAGDLGGTLSYGGTAQGAVNAGSYTITAGGLSSGNYAISYVAGSLTVDQAALTVTAANATKTYDGQSFTGGAGVTYAGFVAGEDAGDVGGTLSYGGTAQGAVNAGSYTITAGGLSSGNYAISYVGGTLNVDRKALTITASNATKTYDGVAFTGGNGVTYAGFVAGEDAGDVGGALSYGGTAQGAVNAGSYTITAGGLSSGNYAISYVAGSLTVDQAALTVTAANATKTYDGVAFNGGAGVTYAGFVAGEDAGDLGGTLSYGGTAQGAVNAGSYTITAGGLSSGNYAISYVAGNLTVNQAALTVTAANATKTYDGVAFNGGNGVTYAGFVAGEDAGDLGGTLSYGGTAQGAVNAGSYTITAGGLSSGNYAISYVGGTLNVDRKALTVTAANATKTYDGVAFNGGNGVTYAGFVAGEGVGDLGGTLSYGGTAQGAVNAGSYTITAGGLTSGNYAISYVSGTLSIDRKALTITASNATKTYDGQAFTGGNGVTYAGFVAGEGVGDLGGALSYGGTAQGAVNAGNYTITAG</sequence>
<reference evidence="2 3" key="1">
    <citation type="submission" date="2018-05" db="EMBL/GenBank/DDBJ databases">
        <title>Zavarzinia sp. HR-AS.</title>
        <authorList>
            <person name="Lee Y."/>
            <person name="Jeon C.O."/>
        </authorList>
    </citation>
    <scope>NUCLEOTIDE SEQUENCE [LARGE SCALE GENOMIC DNA]</scope>
    <source>
        <strain evidence="2 3">HR-AS</strain>
    </source>
</reference>
<feature type="domain" description="MBG" evidence="1">
    <location>
        <begin position="836"/>
        <end position="913"/>
    </location>
</feature>
<feature type="domain" description="MBG" evidence="1">
    <location>
        <begin position="504"/>
        <end position="580"/>
    </location>
</feature>
<feature type="domain" description="MBG" evidence="1">
    <location>
        <begin position="338"/>
        <end position="415"/>
    </location>
</feature>
<accession>A0A317DT08</accession>
<feature type="non-terminal residue" evidence="2">
    <location>
        <position position="1"/>
    </location>
</feature>
<feature type="domain" description="MBG" evidence="1">
    <location>
        <begin position="919"/>
        <end position="995"/>
    </location>
</feature>
<feature type="domain" description="MBG" evidence="1">
    <location>
        <begin position="670"/>
        <end position="747"/>
    </location>
</feature>
<dbReference type="InterPro" id="IPR041286">
    <property type="entry name" value="MBG_2"/>
</dbReference>
<dbReference type="Gene3D" id="3.30.210.10">
    <property type="entry name" value="DNA polymerase, thumb domain"/>
    <property type="match status" value="17"/>
</dbReference>
<proteinExistence type="predicted"/>
<gene>
    <name evidence="2" type="ORF">DKG74_21255</name>
</gene>
<feature type="domain" description="MBG" evidence="1">
    <location>
        <begin position="172"/>
        <end position="248"/>
    </location>
</feature>
<feature type="domain" description="MBG" evidence="1">
    <location>
        <begin position="1085"/>
        <end position="1162"/>
    </location>
</feature>
<feature type="domain" description="MBG" evidence="1">
    <location>
        <begin position="89"/>
        <end position="166"/>
    </location>
</feature>